<comment type="caution">
    <text evidence="5">The sequence shown here is derived from an EMBL/GenBank/DDBJ whole genome shotgun (WGS) entry which is preliminary data.</text>
</comment>
<evidence type="ECO:0000313" key="5">
    <source>
        <dbReference type="EMBL" id="KAF2072283.1"/>
    </source>
</evidence>
<proteinExistence type="inferred from homology"/>
<dbReference type="InterPro" id="IPR008380">
    <property type="entry name" value="HAD-SF_hydro_IG_5-nucl"/>
</dbReference>
<dbReference type="OrthoDB" id="6503940at2759"/>
<comment type="similarity">
    <text evidence="1">Belongs to the 5'(3')-deoxyribonucleotidase family.</text>
</comment>
<keyword evidence="3" id="KW-0378">Hydrolase</keyword>
<gene>
    <name evidence="5" type="ORF">CYY_006390</name>
</gene>
<dbReference type="InterPro" id="IPR036412">
    <property type="entry name" value="HAD-like_sf"/>
</dbReference>
<evidence type="ECO:0000256" key="2">
    <source>
        <dbReference type="ARBA" id="ARBA00022723"/>
    </source>
</evidence>
<dbReference type="Proteomes" id="UP000695562">
    <property type="component" value="Unassembled WGS sequence"/>
</dbReference>
<accession>A0A8J4UZ04</accession>
<dbReference type="SUPFAM" id="SSF56784">
    <property type="entry name" value="HAD-like"/>
    <property type="match status" value="1"/>
</dbReference>
<evidence type="ECO:0000256" key="3">
    <source>
        <dbReference type="ARBA" id="ARBA00022801"/>
    </source>
</evidence>
<dbReference type="PANTHER" id="PTHR12103">
    <property type="entry name" value="5'-NUCLEOTIDASE DOMAIN-CONTAINING"/>
    <property type="match status" value="1"/>
</dbReference>
<name>A0A8J4UZ04_9MYCE</name>
<dbReference type="AlphaFoldDB" id="A0A8J4UZ04"/>
<keyword evidence="4" id="KW-0460">Magnesium</keyword>
<reference evidence="5" key="1">
    <citation type="submission" date="2020-01" db="EMBL/GenBank/DDBJ databases">
        <title>Development of genomics and gene disruption for Polysphondylium violaceum indicates a role for the polyketide synthase stlB in stalk morphogenesis.</title>
        <authorList>
            <person name="Narita B."/>
            <person name="Kawabe Y."/>
            <person name="Kin K."/>
            <person name="Saito T."/>
            <person name="Gibbs R."/>
            <person name="Kuspa A."/>
            <person name="Muzny D."/>
            <person name="Queller D."/>
            <person name="Richards S."/>
            <person name="Strassman J."/>
            <person name="Sucgang R."/>
            <person name="Worley K."/>
            <person name="Schaap P."/>
        </authorList>
    </citation>
    <scope>NUCLEOTIDE SEQUENCE</scope>
    <source>
        <strain evidence="5">QSvi11</strain>
    </source>
</reference>
<evidence type="ECO:0000256" key="4">
    <source>
        <dbReference type="ARBA" id="ARBA00022842"/>
    </source>
</evidence>
<dbReference type="InterPro" id="IPR023214">
    <property type="entry name" value="HAD_sf"/>
</dbReference>
<sequence>MTATRASTNEIVQIEIQRHKQLQNVDVIAFDMDMTLVRYNNPNVIQSVYNCMIDILQPKFPFLQNKPIDMSFCQRGLVIDITNGYVLKLDNQKRVVKAYFGNSIVPKETIDKVYHDDTQPLASFTGDMGTRFFSLVSFFESSSSLIFRDFSQHLIDESKKTGQPIDNNEFKKMIKVMLEAYNIHFSDFHKGLYYSEFEKNPGKFIYKAPKEVLSFLLDLKSRGVKTILATNSISEYTECVMNYSFGENYHQYFDLVIVQAQKPDFFHGDKPFYYLENHNVKATPDLITSKIQFNTTAMYKGGNVKCLLENLAPLLPKPEEPLSFCYVGDNLIGDVVAPKKINWLTIAIIEEIADPDEVIILKKRQQQKVLVNNGGNSDEENTPISTNTASSYEWGSFFHVHDDHSSLSIDSFWAHLIKNNADIVVPSVFTLAEYFYSDKFDHETLSPCAVVYGAL</sequence>
<keyword evidence="2" id="KW-0479">Metal-binding</keyword>
<evidence type="ECO:0000256" key="1">
    <source>
        <dbReference type="ARBA" id="ARBA00009589"/>
    </source>
</evidence>
<evidence type="ECO:0000313" key="6">
    <source>
        <dbReference type="Proteomes" id="UP000695562"/>
    </source>
</evidence>
<keyword evidence="6" id="KW-1185">Reference proteome</keyword>
<dbReference type="Gene3D" id="3.40.50.1000">
    <property type="entry name" value="HAD superfamily/HAD-like"/>
    <property type="match status" value="1"/>
</dbReference>
<dbReference type="EMBL" id="AJWJ01000293">
    <property type="protein sequence ID" value="KAF2072283.1"/>
    <property type="molecule type" value="Genomic_DNA"/>
</dbReference>
<organism evidence="5 6">
    <name type="scientific">Polysphondylium violaceum</name>
    <dbReference type="NCBI Taxonomy" id="133409"/>
    <lineage>
        <taxon>Eukaryota</taxon>
        <taxon>Amoebozoa</taxon>
        <taxon>Evosea</taxon>
        <taxon>Eumycetozoa</taxon>
        <taxon>Dictyostelia</taxon>
        <taxon>Dictyosteliales</taxon>
        <taxon>Dictyosteliaceae</taxon>
        <taxon>Polysphondylium</taxon>
    </lineage>
</organism>
<dbReference type="PANTHER" id="PTHR12103:SF16">
    <property type="entry name" value="5'-NUCLEOTIDASE"/>
    <property type="match status" value="1"/>
</dbReference>
<dbReference type="Pfam" id="PF05761">
    <property type="entry name" value="5_nucleotid"/>
    <property type="match status" value="1"/>
</dbReference>
<dbReference type="GO" id="GO:0008253">
    <property type="term" value="F:5'-nucleotidase activity"/>
    <property type="evidence" value="ECO:0007669"/>
    <property type="project" value="TreeGrafter"/>
</dbReference>
<protein>
    <recommendedName>
        <fullName evidence="7">5'-nucleotidase</fullName>
    </recommendedName>
</protein>
<dbReference type="GO" id="GO:0046872">
    <property type="term" value="F:metal ion binding"/>
    <property type="evidence" value="ECO:0007669"/>
    <property type="project" value="UniProtKB-KW"/>
</dbReference>
<evidence type="ECO:0008006" key="7">
    <source>
        <dbReference type="Google" id="ProtNLM"/>
    </source>
</evidence>